<dbReference type="Gene3D" id="2.30.24.10">
    <property type="entry name" value="CAT RNA-binding domain"/>
    <property type="match status" value="1"/>
</dbReference>
<dbReference type="RefSeq" id="WP_031573711.1">
    <property type="nucleotide sequence ID" value="NZ_FNDZ01000001.1"/>
</dbReference>
<sequence length="277" mass="31974">MRIIKIFNNNIVATRSENGEEMILTGAGIGFQKKLGDLVSKDRIEKVYEVREDGKDRLYRLFGDTPMELIDAAQKIRDRAKDVLGIQMTMQALIGMIDHITYAVERKKSGLEIPNLMLHEIKSLYPEEFQVGLEGLQFIKDATGVLLSEHEAGYVTMHMVNASLGENKESISKIFLFTSGVVDIIEDIFDIDFDEDEISLARLNSHLKFLAKRILLKQPSTEDQVEEFYEMFMKKDKRYKAVEKKIKTFVYKNFHHEVTLQEMVYLMVHINKAISSR</sequence>
<dbReference type="InterPro" id="IPR036650">
    <property type="entry name" value="CAT_RNA-bd_dom_sf"/>
</dbReference>
<evidence type="ECO:0000313" key="3">
    <source>
        <dbReference type="EMBL" id="SDI03660.1"/>
    </source>
</evidence>
<reference evidence="3 4" key="1">
    <citation type="submission" date="2016-10" db="EMBL/GenBank/DDBJ databases">
        <authorList>
            <person name="de Groot N.N."/>
        </authorList>
    </citation>
    <scope>NUCLEOTIDE SEQUENCE [LARGE SCALE GENOMIC DNA]</scope>
    <source>
        <strain evidence="3 4">CGMCC 1.5058</strain>
    </source>
</reference>
<dbReference type="SMART" id="SM01061">
    <property type="entry name" value="CAT_RBD"/>
    <property type="match status" value="1"/>
</dbReference>
<dbReference type="AlphaFoldDB" id="A0A1G8HAZ0"/>
<protein>
    <submittedName>
        <fullName evidence="3">Beta-glucoside operon transcriptional antiterminator</fullName>
    </submittedName>
</protein>
<dbReference type="GO" id="GO:0003723">
    <property type="term" value="F:RNA binding"/>
    <property type="evidence" value="ECO:0007669"/>
    <property type="project" value="InterPro"/>
</dbReference>
<dbReference type="Gene3D" id="1.10.1790.10">
    <property type="entry name" value="PRD domain"/>
    <property type="match status" value="2"/>
</dbReference>
<dbReference type="Pfam" id="PF00874">
    <property type="entry name" value="PRD"/>
    <property type="match status" value="2"/>
</dbReference>
<accession>A0A1G8HAZ0</accession>
<dbReference type="PANTHER" id="PTHR30185">
    <property type="entry name" value="CRYPTIC BETA-GLUCOSIDE BGL OPERON ANTITERMINATOR"/>
    <property type="match status" value="1"/>
</dbReference>
<organism evidence="3 4">
    <name type="scientific">Proteiniclasticum ruminis</name>
    <dbReference type="NCBI Taxonomy" id="398199"/>
    <lineage>
        <taxon>Bacteria</taxon>
        <taxon>Bacillati</taxon>
        <taxon>Bacillota</taxon>
        <taxon>Clostridia</taxon>
        <taxon>Eubacteriales</taxon>
        <taxon>Clostridiaceae</taxon>
        <taxon>Proteiniclasticum</taxon>
    </lineage>
</organism>
<dbReference type="Proteomes" id="UP000183255">
    <property type="component" value="Unassembled WGS sequence"/>
</dbReference>
<proteinExistence type="predicted"/>
<dbReference type="PROSITE" id="PS51372">
    <property type="entry name" value="PRD_2"/>
    <property type="match status" value="2"/>
</dbReference>
<dbReference type="InterPro" id="IPR036634">
    <property type="entry name" value="PRD_sf"/>
</dbReference>
<keyword evidence="1" id="KW-0677">Repeat</keyword>
<dbReference type="PANTHER" id="PTHR30185:SF15">
    <property type="entry name" value="CRYPTIC BETA-GLUCOSIDE BGL OPERON ANTITERMINATOR"/>
    <property type="match status" value="1"/>
</dbReference>
<name>A0A1G8HAZ0_9CLOT</name>
<evidence type="ECO:0000256" key="1">
    <source>
        <dbReference type="ARBA" id="ARBA00022737"/>
    </source>
</evidence>
<dbReference type="GO" id="GO:0006355">
    <property type="term" value="P:regulation of DNA-templated transcription"/>
    <property type="evidence" value="ECO:0007669"/>
    <property type="project" value="InterPro"/>
</dbReference>
<feature type="domain" description="PRD" evidence="2">
    <location>
        <begin position="170"/>
        <end position="277"/>
    </location>
</feature>
<evidence type="ECO:0000259" key="2">
    <source>
        <dbReference type="PROSITE" id="PS51372"/>
    </source>
</evidence>
<dbReference type="Pfam" id="PF03123">
    <property type="entry name" value="CAT_RBD"/>
    <property type="match status" value="1"/>
</dbReference>
<feature type="domain" description="PRD" evidence="2">
    <location>
        <begin position="64"/>
        <end position="169"/>
    </location>
</feature>
<dbReference type="EMBL" id="FNDZ01000001">
    <property type="protein sequence ID" value="SDI03660.1"/>
    <property type="molecule type" value="Genomic_DNA"/>
</dbReference>
<dbReference type="InterPro" id="IPR004341">
    <property type="entry name" value="CAT_RNA-bd_dom"/>
</dbReference>
<evidence type="ECO:0000313" key="4">
    <source>
        <dbReference type="Proteomes" id="UP000183255"/>
    </source>
</evidence>
<dbReference type="SUPFAM" id="SSF63520">
    <property type="entry name" value="PTS-regulatory domain, PRD"/>
    <property type="match status" value="2"/>
</dbReference>
<dbReference type="InterPro" id="IPR011608">
    <property type="entry name" value="PRD"/>
</dbReference>
<gene>
    <name evidence="3" type="ORF">SAMN05421804_101524</name>
</gene>
<dbReference type="InterPro" id="IPR050661">
    <property type="entry name" value="BglG_antiterminators"/>
</dbReference>
<dbReference type="SUPFAM" id="SSF50151">
    <property type="entry name" value="SacY-like RNA-binding domain"/>
    <property type="match status" value="1"/>
</dbReference>